<evidence type="ECO:0000256" key="4">
    <source>
        <dbReference type="ARBA" id="ARBA00022692"/>
    </source>
</evidence>
<gene>
    <name evidence="10" type="ORF">PSAL00342_LOCUS1405</name>
</gene>
<feature type="transmembrane region" description="Helical" evidence="9">
    <location>
        <begin position="12"/>
        <end position="32"/>
    </location>
</feature>
<name>A0A7S3XCR1_9CHLO</name>
<comment type="catalytic activity">
    <reaction evidence="8">
        <text>fluoride(in) = fluoride(out)</text>
        <dbReference type="Rhea" id="RHEA:76159"/>
        <dbReference type="ChEBI" id="CHEBI:17051"/>
    </reaction>
    <physiologicalReaction direction="left-to-right" evidence="8">
        <dbReference type="Rhea" id="RHEA:76160"/>
    </physiologicalReaction>
</comment>
<keyword evidence="5 9" id="KW-1133">Transmembrane helix</keyword>
<feature type="transmembrane region" description="Helical" evidence="9">
    <location>
        <begin position="67"/>
        <end position="85"/>
    </location>
</feature>
<evidence type="ECO:0000256" key="3">
    <source>
        <dbReference type="ARBA" id="ARBA00022475"/>
    </source>
</evidence>
<dbReference type="GO" id="GO:1903425">
    <property type="term" value="F:fluoride transmembrane transporter activity"/>
    <property type="evidence" value="ECO:0007669"/>
    <property type="project" value="TreeGrafter"/>
</dbReference>
<protein>
    <recommendedName>
        <fullName evidence="11">Fluoride ion transporter CrcB</fullName>
    </recommendedName>
</protein>
<dbReference type="PANTHER" id="PTHR28259">
    <property type="entry name" value="FLUORIDE EXPORT PROTEIN 1-RELATED"/>
    <property type="match status" value="1"/>
</dbReference>
<keyword evidence="3" id="KW-1003">Cell membrane</keyword>
<dbReference type="PANTHER" id="PTHR28259:SF1">
    <property type="entry name" value="FLUORIDE EXPORT PROTEIN 1-RELATED"/>
    <property type="match status" value="1"/>
</dbReference>
<evidence type="ECO:0000256" key="6">
    <source>
        <dbReference type="ARBA" id="ARBA00023136"/>
    </source>
</evidence>
<evidence type="ECO:0000313" key="10">
    <source>
        <dbReference type="EMBL" id="CAE0607588.1"/>
    </source>
</evidence>
<dbReference type="AlphaFoldDB" id="A0A7S3XCR1"/>
<dbReference type="Pfam" id="PF02537">
    <property type="entry name" value="CRCB"/>
    <property type="match status" value="2"/>
</dbReference>
<feature type="transmembrane region" description="Helical" evidence="9">
    <location>
        <begin position="470"/>
        <end position="490"/>
    </location>
</feature>
<organism evidence="10">
    <name type="scientific">Picocystis salinarum</name>
    <dbReference type="NCBI Taxonomy" id="88271"/>
    <lineage>
        <taxon>Eukaryota</taxon>
        <taxon>Viridiplantae</taxon>
        <taxon>Chlorophyta</taxon>
        <taxon>Picocystophyceae</taxon>
        <taxon>Picocystales</taxon>
        <taxon>Picocystaceae</taxon>
        <taxon>Picocystis</taxon>
    </lineage>
</organism>
<evidence type="ECO:0008006" key="11">
    <source>
        <dbReference type="Google" id="ProtNLM"/>
    </source>
</evidence>
<evidence type="ECO:0000256" key="2">
    <source>
        <dbReference type="ARBA" id="ARBA00004651"/>
    </source>
</evidence>
<proteinExistence type="inferred from homology"/>
<evidence type="ECO:0000256" key="1">
    <source>
        <dbReference type="ARBA" id="ARBA00002598"/>
    </source>
</evidence>
<feature type="transmembrane region" description="Helical" evidence="9">
    <location>
        <begin position="393"/>
        <end position="422"/>
    </location>
</feature>
<feature type="transmembrane region" description="Helical" evidence="9">
    <location>
        <begin position="362"/>
        <end position="381"/>
    </location>
</feature>
<keyword evidence="4 9" id="KW-0812">Transmembrane</keyword>
<comment type="similarity">
    <text evidence="7">Belongs to the fluoride channel Fluc/FEX (TC 1.A.43) family.</text>
</comment>
<evidence type="ECO:0000256" key="9">
    <source>
        <dbReference type="SAM" id="Phobius"/>
    </source>
</evidence>
<keyword evidence="6 9" id="KW-0472">Membrane</keyword>
<evidence type="ECO:0000256" key="8">
    <source>
        <dbReference type="ARBA" id="ARBA00035585"/>
    </source>
</evidence>
<dbReference type="InterPro" id="IPR003691">
    <property type="entry name" value="FluC"/>
</dbReference>
<evidence type="ECO:0000256" key="5">
    <source>
        <dbReference type="ARBA" id="ARBA00022989"/>
    </source>
</evidence>
<comment type="subcellular location">
    <subcellularLocation>
        <location evidence="2">Cell membrane</location>
        <topology evidence="2">Multi-pass membrane protein</topology>
    </subcellularLocation>
</comment>
<accession>A0A7S3XCR1</accession>
<dbReference type="EMBL" id="HBIS01001595">
    <property type="protein sequence ID" value="CAE0607588.1"/>
    <property type="molecule type" value="Transcribed_RNA"/>
</dbReference>
<comment type="function">
    <text evidence="1">Fluoride channel required for the rapid expulsion of cytoplasmic fluoride.</text>
</comment>
<evidence type="ECO:0000256" key="7">
    <source>
        <dbReference type="ARBA" id="ARBA00035120"/>
    </source>
</evidence>
<dbReference type="GO" id="GO:0005886">
    <property type="term" value="C:plasma membrane"/>
    <property type="evidence" value="ECO:0007669"/>
    <property type="project" value="UniProtKB-SubCell"/>
</dbReference>
<sequence length="493" mass="53734">MNGRASQTLQLCTTLVYLAIGGFAGSAVRIYLGLLFGGACEEPETVSWGGSWAPCITNSGLSTPGGALFLDIIANMVGSFFMGLLQRGAQLQLDNDLPLAFLPASSSFQEWSEVHLGLRTGFCGSLTTFASWNNQMVVMACGGKGTVQSTQWLAALVGYILGMEVSLTSFHLGKHVALLLHAFSNPKKLVERESFVNNASLLGVNVKDFEARFLNDDITQEEIEKAKSIGLELEQLSKWKESTAQAQVSGGELSFDKLSFLMRIQSTILREGTLEAEEQELAKNMGLDTDVLQQWVDSTSRLRKDSQVQALSSPFRSFLKHKAAGVSLVHYLVLLLYVGVNAALVTGIVMEDSDTVLSRSRRARFCAIILAPFGVVTRWYLSNFNGKLPGTLSWFPIGTFLANMLASSIDAILAAVELYLSVRDGQVNYWTSIWFPAVEKGFSGSLSTVSTFVGEISSLMFNFPQSLHGYTYMTVSLVSAFVLGIALYGWSAW</sequence>
<reference evidence="10" key="1">
    <citation type="submission" date="2021-01" db="EMBL/GenBank/DDBJ databases">
        <authorList>
            <person name="Corre E."/>
            <person name="Pelletier E."/>
            <person name="Niang G."/>
            <person name="Scheremetjew M."/>
            <person name="Finn R."/>
            <person name="Kale V."/>
            <person name="Holt S."/>
            <person name="Cochrane G."/>
            <person name="Meng A."/>
            <person name="Brown T."/>
            <person name="Cohen L."/>
        </authorList>
    </citation>
    <scope>NUCLEOTIDE SEQUENCE</scope>
    <source>
        <strain evidence="10">CCMP1897</strain>
    </source>
</reference>
<feature type="transmembrane region" description="Helical" evidence="9">
    <location>
        <begin position="328"/>
        <end position="350"/>
    </location>
</feature>